<name>A0A6C0DZK1_9ZZZZ</name>
<sequence>MDKDIFLQMRTIIDGSHTLLDAIHLSNRFCHKYPEQKEIIMSYIYGSKYTENVDLKTKQSLLNLAFHNQDIENTKIKDDIYDKALLRIQNNRQKNSSMKAIKTITKKCPHCFHALNAEESTTYVICGYINQTNGYDWYGCGKDWCFTCNKKLCKNWNDDYLQLLSNRKHNDTCCKEQATKNSLVYEEEYCGCVNIRNNSVLCLFPNYKQE</sequence>
<dbReference type="AlphaFoldDB" id="A0A6C0DZK1"/>
<accession>A0A6C0DZK1</accession>
<organism evidence="1">
    <name type="scientific">viral metagenome</name>
    <dbReference type="NCBI Taxonomy" id="1070528"/>
    <lineage>
        <taxon>unclassified sequences</taxon>
        <taxon>metagenomes</taxon>
        <taxon>organismal metagenomes</taxon>
    </lineage>
</organism>
<reference evidence="1" key="1">
    <citation type="journal article" date="2020" name="Nature">
        <title>Giant virus diversity and host interactions through global metagenomics.</title>
        <authorList>
            <person name="Schulz F."/>
            <person name="Roux S."/>
            <person name="Paez-Espino D."/>
            <person name="Jungbluth S."/>
            <person name="Walsh D.A."/>
            <person name="Denef V.J."/>
            <person name="McMahon K.D."/>
            <person name="Konstantinidis K.T."/>
            <person name="Eloe-Fadrosh E.A."/>
            <person name="Kyrpides N.C."/>
            <person name="Woyke T."/>
        </authorList>
    </citation>
    <scope>NUCLEOTIDE SEQUENCE</scope>
    <source>
        <strain evidence="1">GVMAG-M-3300023179-103</strain>
    </source>
</reference>
<evidence type="ECO:0000313" key="1">
    <source>
        <dbReference type="EMBL" id="QHT21781.1"/>
    </source>
</evidence>
<proteinExistence type="predicted"/>
<protein>
    <submittedName>
        <fullName evidence="1">Uncharacterized protein</fullName>
    </submittedName>
</protein>
<dbReference type="EMBL" id="MN739697">
    <property type="protein sequence ID" value="QHT21781.1"/>
    <property type="molecule type" value="Genomic_DNA"/>
</dbReference>